<comment type="caution">
    <text evidence="2">The sequence shown here is derived from an EMBL/GenBank/DDBJ whole genome shotgun (WGS) entry which is preliminary data.</text>
</comment>
<gene>
    <name evidence="2" type="ORF">Sya03_59220</name>
</gene>
<dbReference type="AlphaFoldDB" id="A0A8J4DMV2"/>
<organism evidence="2 3">
    <name type="scientific">Spirilliplanes yamanashiensis</name>
    <dbReference type="NCBI Taxonomy" id="42233"/>
    <lineage>
        <taxon>Bacteria</taxon>
        <taxon>Bacillati</taxon>
        <taxon>Actinomycetota</taxon>
        <taxon>Actinomycetes</taxon>
        <taxon>Micromonosporales</taxon>
        <taxon>Micromonosporaceae</taxon>
        <taxon>Spirilliplanes</taxon>
    </lineage>
</organism>
<dbReference type="EMBL" id="BOOY01000043">
    <property type="protein sequence ID" value="GIJ06570.1"/>
    <property type="molecule type" value="Genomic_DNA"/>
</dbReference>
<evidence type="ECO:0000313" key="2">
    <source>
        <dbReference type="EMBL" id="GIJ06570.1"/>
    </source>
</evidence>
<sequence>MGVLPMAARGGPLGSSWGHGSECSGARNPVVGHTVFVVIDDDAFWALIGTLGRDPDDDDFTRLTDRLANRSAEDITGFADQLALALYALDTPAHFAAVRPFVAGDDSFLYVRCAAVAAGRKAYEKAAGQPKSLERFGDRDAEPLLTVAPEAFERATGMLWEHETPVSYEMGSNASAWGAVLVPAEPDLPRSWLTMMCGWGLGDWPPPAYGQLLDHVMQALAHDPAWERWWSAAGVPECELSLIHDRSGFPTPGTTFKKGRKRIAAEFVRNPAPFTSDDPTDLLPHAVDEVVSMLAAVRDRFDLPPLPPVDLPPLPADIGRGFAEEEPLPPLPPELFKRVTRQGGLKPESIAAYYRHNPNAEGADFWLRHLPSLTEIPDPDQHAGG</sequence>
<dbReference type="InterPro" id="IPR025334">
    <property type="entry name" value="DUF4240"/>
</dbReference>
<keyword evidence="3" id="KW-1185">Reference proteome</keyword>
<protein>
    <recommendedName>
        <fullName evidence="1">DUF4240 domain-containing protein</fullName>
    </recommendedName>
</protein>
<feature type="domain" description="DUF4240" evidence="1">
    <location>
        <begin position="40"/>
        <end position="154"/>
    </location>
</feature>
<reference evidence="2" key="1">
    <citation type="submission" date="2021-01" db="EMBL/GenBank/DDBJ databases">
        <title>Whole genome shotgun sequence of Spirilliplanes yamanashiensis NBRC 15828.</title>
        <authorList>
            <person name="Komaki H."/>
            <person name="Tamura T."/>
        </authorList>
    </citation>
    <scope>NUCLEOTIDE SEQUENCE</scope>
    <source>
        <strain evidence="2">NBRC 15828</strain>
    </source>
</reference>
<dbReference type="Pfam" id="PF14024">
    <property type="entry name" value="DUF4240"/>
    <property type="match status" value="1"/>
</dbReference>
<name>A0A8J4DMV2_9ACTN</name>
<proteinExistence type="predicted"/>
<accession>A0A8J4DMV2</accession>
<evidence type="ECO:0000313" key="3">
    <source>
        <dbReference type="Proteomes" id="UP000652013"/>
    </source>
</evidence>
<dbReference type="Proteomes" id="UP000652013">
    <property type="component" value="Unassembled WGS sequence"/>
</dbReference>
<evidence type="ECO:0000259" key="1">
    <source>
        <dbReference type="Pfam" id="PF14024"/>
    </source>
</evidence>